<name>A0A9Q0NFG8_9DIPT</name>
<sequence>MKHHSNKQHVLKGSYEEAVTSLIGNLGRLGYKQLPLRLYQVGNKFREEQRPKHGHGLMRSYSFDFDRSSALTTYQEFTQIYKELFQAIGVAFTTVEANAGNIGGSLSHEYKTTAEIGEYQITYEEAVTSLIANLGRLGYKQLPHRLYQVRNKFREEQRPKDGHGLMRSKEFLMKDSALTTYEEFTQIYKELFQAIGVAVTTGYSFDFDRSSALTTYQEFTQIYKELFQAIGVAFTTVEANAGNIGGSLSHEYKTTAEIGEYQINGISNMIGIGKGATGDDGKYGLHFTASNVVGNKFREEQRPKHGHGLMRSKEFLMKDSRNGKR</sequence>
<dbReference type="Proteomes" id="UP001151699">
    <property type="component" value="Chromosome A"/>
</dbReference>
<keyword evidence="3" id="KW-0067">ATP-binding</keyword>
<keyword evidence="2" id="KW-0547">Nucleotide-binding</keyword>
<proteinExistence type="predicted"/>
<dbReference type="GO" id="GO:0005524">
    <property type="term" value="F:ATP binding"/>
    <property type="evidence" value="ECO:0007669"/>
    <property type="project" value="UniProtKB-KW"/>
</dbReference>
<dbReference type="GO" id="GO:0006433">
    <property type="term" value="P:prolyl-tRNA aminoacylation"/>
    <property type="evidence" value="ECO:0007669"/>
    <property type="project" value="TreeGrafter"/>
</dbReference>
<organism evidence="6 7">
    <name type="scientific">Pseudolycoriella hygida</name>
    <dbReference type="NCBI Taxonomy" id="35572"/>
    <lineage>
        <taxon>Eukaryota</taxon>
        <taxon>Metazoa</taxon>
        <taxon>Ecdysozoa</taxon>
        <taxon>Arthropoda</taxon>
        <taxon>Hexapoda</taxon>
        <taxon>Insecta</taxon>
        <taxon>Pterygota</taxon>
        <taxon>Neoptera</taxon>
        <taxon>Endopterygota</taxon>
        <taxon>Diptera</taxon>
        <taxon>Nematocera</taxon>
        <taxon>Sciaroidea</taxon>
        <taxon>Sciaridae</taxon>
        <taxon>Pseudolycoriella</taxon>
    </lineage>
</organism>
<dbReference type="GO" id="GO:0004827">
    <property type="term" value="F:proline-tRNA ligase activity"/>
    <property type="evidence" value="ECO:0007669"/>
    <property type="project" value="TreeGrafter"/>
</dbReference>
<evidence type="ECO:0000259" key="5">
    <source>
        <dbReference type="PROSITE" id="PS50862"/>
    </source>
</evidence>
<dbReference type="SUPFAM" id="SSF55681">
    <property type="entry name" value="Class II aaRS and biotin synthetases"/>
    <property type="match status" value="2"/>
</dbReference>
<keyword evidence="1 6" id="KW-0436">Ligase</keyword>
<reference evidence="6" key="1">
    <citation type="submission" date="2022-07" db="EMBL/GenBank/DDBJ databases">
        <authorList>
            <person name="Trinca V."/>
            <person name="Uliana J.V.C."/>
            <person name="Torres T.T."/>
            <person name="Ward R.J."/>
            <person name="Monesi N."/>
        </authorList>
    </citation>
    <scope>NUCLEOTIDE SEQUENCE</scope>
    <source>
        <strain evidence="6">HSMRA1968</strain>
        <tissue evidence="6">Whole embryos</tissue>
    </source>
</reference>
<dbReference type="GO" id="GO:0005739">
    <property type="term" value="C:mitochondrion"/>
    <property type="evidence" value="ECO:0007669"/>
    <property type="project" value="TreeGrafter"/>
</dbReference>
<dbReference type="Pfam" id="PF00587">
    <property type="entry name" value="tRNA-synt_2b"/>
    <property type="match status" value="2"/>
</dbReference>
<dbReference type="InterPro" id="IPR050062">
    <property type="entry name" value="Pro-tRNA_synthetase"/>
</dbReference>
<dbReference type="InterPro" id="IPR002314">
    <property type="entry name" value="aa-tRNA-synt_IIb"/>
</dbReference>
<dbReference type="Gene3D" id="3.30.930.10">
    <property type="entry name" value="Bira Bifunctional Protein, Domain 2"/>
    <property type="match status" value="3"/>
</dbReference>
<dbReference type="OrthoDB" id="10267474at2759"/>
<dbReference type="PROSITE" id="PS50862">
    <property type="entry name" value="AA_TRNA_LIGASE_II"/>
    <property type="match status" value="1"/>
</dbReference>
<keyword evidence="7" id="KW-1185">Reference proteome</keyword>
<gene>
    <name evidence="6" type="primary">proS_0</name>
    <name evidence="6" type="ORF">Bhyg_03831</name>
</gene>
<comment type="caution">
    <text evidence="6">The sequence shown here is derived from an EMBL/GenBank/DDBJ whole genome shotgun (WGS) entry which is preliminary data.</text>
</comment>
<dbReference type="PANTHER" id="PTHR42753:SF2">
    <property type="entry name" value="PROLINE--TRNA LIGASE"/>
    <property type="match status" value="1"/>
</dbReference>
<evidence type="ECO:0000256" key="1">
    <source>
        <dbReference type="ARBA" id="ARBA00022598"/>
    </source>
</evidence>
<evidence type="ECO:0000313" key="7">
    <source>
        <dbReference type="Proteomes" id="UP001151699"/>
    </source>
</evidence>
<dbReference type="AlphaFoldDB" id="A0A9Q0NFG8"/>
<keyword evidence="4" id="KW-0030">Aminoacyl-tRNA synthetase</keyword>
<dbReference type="InterPro" id="IPR006195">
    <property type="entry name" value="aa-tRNA-synth_II"/>
</dbReference>
<accession>A0A9Q0NFG8</accession>
<feature type="domain" description="Aminoacyl-transfer RNA synthetases class-II family profile" evidence="5">
    <location>
        <begin position="142"/>
        <end position="325"/>
    </location>
</feature>
<dbReference type="PANTHER" id="PTHR42753">
    <property type="entry name" value="MITOCHONDRIAL RIBOSOME PROTEIN L39/PROLYL-TRNA LIGASE FAMILY MEMBER"/>
    <property type="match status" value="1"/>
</dbReference>
<evidence type="ECO:0000313" key="6">
    <source>
        <dbReference type="EMBL" id="KAJ6648601.1"/>
    </source>
</evidence>
<dbReference type="EMBL" id="WJQU01000001">
    <property type="protein sequence ID" value="KAJ6648601.1"/>
    <property type="molecule type" value="Genomic_DNA"/>
</dbReference>
<evidence type="ECO:0000256" key="4">
    <source>
        <dbReference type="ARBA" id="ARBA00023146"/>
    </source>
</evidence>
<evidence type="ECO:0000256" key="2">
    <source>
        <dbReference type="ARBA" id="ARBA00022741"/>
    </source>
</evidence>
<protein>
    <submittedName>
        <fullName evidence="6">Proline--tRNA ligase</fullName>
    </submittedName>
</protein>
<evidence type="ECO:0000256" key="3">
    <source>
        <dbReference type="ARBA" id="ARBA00022840"/>
    </source>
</evidence>
<dbReference type="InterPro" id="IPR045864">
    <property type="entry name" value="aa-tRNA-synth_II/BPL/LPL"/>
</dbReference>